<organism evidence="2">
    <name type="scientific">marine sediment metagenome</name>
    <dbReference type="NCBI Taxonomy" id="412755"/>
    <lineage>
        <taxon>unclassified sequences</taxon>
        <taxon>metagenomes</taxon>
        <taxon>ecological metagenomes</taxon>
    </lineage>
</organism>
<evidence type="ECO:0000256" key="1">
    <source>
        <dbReference type="SAM" id="MobiDB-lite"/>
    </source>
</evidence>
<comment type="caution">
    <text evidence="2">The sequence shown here is derived from an EMBL/GenBank/DDBJ whole genome shotgun (WGS) entry which is preliminary data.</text>
</comment>
<protein>
    <submittedName>
        <fullName evidence="2">Uncharacterized protein</fullName>
    </submittedName>
</protein>
<accession>A0A0F9GH58</accession>
<sequence>MAGGPFLPSSAFPIGTSGEVFPNVHSGDGAGTAVEEEGLGVANATDLTANRSWSLRFQMPTTLPTGTATLRVFALADIVAGDLSVEPLWRSFAMDEDPSNTALLTEGPDPDSRTGGDGADGDNSTFGWATGDDDMYIEARWTLNADTVVAGEVIVMELRIVDADTDVAAVTTLFPSIIFV</sequence>
<gene>
    <name evidence="2" type="ORF">LCGC14_1826840</name>
</gene>
<reference evidence="2" key="1">
    <citation type="journal article" date="2015" name="Nature">
        <title>Complex archaea that bridge the gap between prokaryotes and eukaryotes.</title>
        <authorList>
            <person name="Spang A."/>
            <person name="Saw J.H."/>
            <person name="Jorgensen S.L."/>
            <person name="Zaremba-Niedzwiedzka K."/>
            <person name="Martijn J."/>
            <person name="Lind A.E."/>
            <person name="van Eijk R."/>
            <person name="Schleper C."/>
            <person name="Guy L."/>
            <person name="Ettema T.J."/>
        </authorList>
    </citation>
    <scope>NUCLEOTIDE SEQUENCE</scope>
</reference>
<feature type="region of interest" description="Disordered" evidence="1">
    <location>
        <begin position="99"/>
        <end position="127"/>
    </location>
</feature>
<dbReference type="AlphaFoldDB" id="A0A0F9GH58"/>
<name>A0A0F9GH58_9ZZZZ</name>
<dbReference type="EMBL" id="LAZR01017977">
    <property type="protein sequence ID" value="KKL98194.1"/>
    <property type="molecule type" value="Genomic_DNA"/>
</dbReference>
<proteinExistence type="predicted"/>
<evidence type="ECO:0000313" key="2">
    <source>
        <dbReference type="EMBL" id="KKL98194.1"/>
    </source>
</evidence>